<protein>
    <submittedName>
        <fullName evidence="1">Uncharacterized protein</fullName>
    </submittedName>
</protein>
<name>A0A2P6RMM0_ROSCH</name>
<dbReference type="Gramene" id="PRQ47682">
    <property type="protein sequence ID" value="PRQ47682"/>
    <property type="gene ID" value="RchiOBHm_Chr2g0102381"/>
</dbReference>
<organism evidence="1 2">
    <name type="scientific">Rosa chinensis</name>
    <name type="common">China rose</name>
    <dbReference type="NCBI Taxonomy" id="74649"/>
    <lineage>
        <taxon>Eukaryota</taxon>
        <taxon>Viridiplantae</taxon>
        <taxon>Streptophyta</taxon>
        <taxon>Embryophyta</taxon>
        <taxon>Tracheophyta</taxon>
        <taxon>Spermatophyta</taxon>
        <taxon>Magnoliopsida</taxon>
        <taxon>eudicotyledons</taxon>
        <taxon>Gunneridae</taxon>
        <taxon>Pentapetalae</taxon>
        <taxon>rosids</taxon>
        <taxon>fabids</taxon>
        <taxon>Rosales</taxon>
        <taxon>Rosaceae</taxon>
        <taxon>Rosoideae</taxon>
        <taxon>Rosoideae incertae sedis</taxon>
        <taxon>Rosa</taxon>
    </lineage>
</organism>
<accession>A0A2P6RMM0</accession>
<evidence type="ECO:0000313" key="1">
    <source>
        <dbReference type="EMBL" id="PRQ47682.1"/>
    </source>
</evidence>
<reference evidence="1 2" key="1">
    <citation type="journal article" date="2018" name="Nat. Genet.">
        <title>The Rosa genome provides new insights in the design of modern roses.</title>
        <authorList>
            <person name="Bendahmane M."/>
        </authorList>
    </citation>
    <scope>NUCLEOTIDE SEQUENCE [LARGE SCALE GENOMIC DNA]</scope>
    <source>
        <strain evidence="2">cv. Old Blush</strain>
    </source>
</reference>
<dbReference type="Proteomes" id="UP000238479">
    <property type="component" value="Chromosome 2"/>
</dbReference>
<dbReference type="AlphaFoldDB" id="A0A2P6RMM0"/>
<proteinExistence type="predicted"/>
<dbReference type="EMBL" id="PDCK01000040">
    <property type="protein sequence ID" value="PRQ47682.1"/>
    <property type="molecule type" value="Genomic_DNA"/>
</dbReference>
<evidence type="ECO:0000313" key="2">
    <source>
        <dbReference type="Proteomes" id="UP000238479"/>
    </source>
</evidence>
<sequence length="129" mass="15183">MRGKTRGLNADKVHEQLSTKIPVTFKKENGRPTGPYAEMFANEIGFTIRNHAPLNVKKWKEVKPEDRTSLIKRIITKYNIDMSLPWEQLNTLKWSTKALKRVGTWERKNYGIKWLRCELRQPFLMGLEP</sequence>
<comment type="caution">
    <text evidence="1">The sequence shown here is derived from an EMBL/GenBank/DDBJ whole genome shotgun (WGS) entry which is preliminary data.</text>
</comment>
<keyword evidence="2" id="KW-1185">Reference proteome</keyword>
<gene>
    <name evidence="1" type="ORF">RchiOBHm_Chr2g0102381</name>
</gene>